<accession>A0A9X1YNC9</accession>
<dbReference type="InterPro" id="IPR050641">
    <property type="entry name" value="RIFMO-like"/>
</dbReference>
<evidence type="ECO:0000259" key="4">
    <source>
        <dbReference type="Pfam" id="PF01494"/>
    </source>
</evidence>
<dbReference type="Pfam" id="PF21274">
    <property type="entry name" value="Rng_hyd_C"/>
    <property type="match status" value="1"/>
</dbReference>
<keyword evidence="5" id="KW-0560">Oxidoreductase</keyword>
<evidence type="ECO:0000313" key="6">
    <source>
        <dbReference type="Proteomes" id="UP001139353"/>
    </source>
</evidence>
<feature type="domain" description="FAD-binding" evidence="4">
    <location>
        <begin position="4"/>
        <end position="328"/>
    </location>
</feature>
<gene>
    <name evidence="5" type="ORF">LPC04_20790</name>
</gene>
<dbReference type="GO" id="GO:0016709">
    <property type="term" value="F:oxidoreductase activity, acting on paired donors, with incorporation or reduction of molecular oxygen, NAD(P)H as one donor, and incorporation of one atom of oxygen"/>
    <property type="evidence" value="ECO:0007669"/>
    <property type="project" value="UniProtKB-ARBA"/>
</dbReference>
<dbReference type="SUPFAM" id="SSF51905">
    <property type="entry name" value="FAD/NAD(P)-binding domain"/>
    <property type="match status" value="1"/>
</dbReference>
<dbReference type="InterPro" id="IPR036188">
    <property type="entry name" value="FAD/NAD-bd_sf"/>
</dbReference>
<dbReference type="AlphaFoldDB" id="A0A9X1YNC9"/>
<dbReference type="NCBIfam" id="NF005303">
    <property type="entry name" value="PRK06834.1"/>
    <property type="match status" value="1"/>
</dbReference>
<dbReference type="InterPro" id="IPR002938">
    <property type="entry name" value="FAD-bd"/>
</dbReference>
<dbReference type="GO" id="GO:0071949">
    <property type="term" value="F:FAD binding"/>
    <property type="evidence" value="ECO:0007669"/>
    <property type="project" value="InterPro"/>
</dbReference>
<dbReference type="Gene3D" id="3.40.30.120">
    <property type="match status" value="1"/>
</dbReference>
<proteinExistence type="predicted"/>
<reference evidence="5" key="1">
    <citation type="submission" date="2021-11" db="EMBL/GenBank/DDBJ databases">
        <title>BS-T2-15 a new species belonging to the Comamonadaceae family isolated from the soil of a French oak forest.</title>
        <authorList>
            <person name="Mieszkin S."/>
            <person name="Alain K."/>
        </authorList>
    </citation>
    <scope>NUCLEOTIDE SEQUENCE</scope>
    <source>
        <strain evidence="5">BS-T2-15</strain>
    </source>
</reference>
<keyword evidence="2" id="KW-0285">Flavoprotein</keyword>
<sequence length="484" mass="51196">MEHAVVIAGAGPTGLMLAGELALAGVDVAVVERRVDQQLAGTRARGLHARSIELLDQRGLAERFIAQGRMAPRAQFGGMPLHIGDLPTRHACVLALEQQHVERLLADWIAGLGVPVLRGREVTGFAQDDDGVDIHLAAGGPLRARYLVGCDGGRSRVRKAAGIEFPGWDATTSSLIAEAAMAGEPPWGIRRDAIGLHAISRIEGSGRVQVMVAEQCADATGEPTLRELADALVAAYGTDFGIHAPSSISRFGDTTRQAATYRDRRVLLAGDAAHVHAPDGGQGLDLGLQDAVNLGWKLAQVVLGTSPESLLDTYHAERHPAGARMLRKTMALVALRRPDDRSAALREAFAELLANDDARRGFAASMCGLDIRHDLGDGHPLLGRRMPDRDLVTADGPTRVFQLLHAARPVLLNFGPPGSLPIAGQSDRVRRVDATSAGPWELPSIGTVDAPGGVLIRPDGHAAWVGGADLRGLDDALATWCGAR</sequence>
<keyword evidence="3" id="KW-0274">FAD</keyword>
<dbReference type="Proteomes" id="UP001139353">
    <property type="component" value="Unassembled WGS sequence"/>
</dbReference>
<dbReference type="Pfam" id="PF01494">
    <property type="entry name" value="FAD_binding_3"/>
    <property type="match status" value="1"/>
</dbReference>
<organism evidence="5 6">
    <name type="scientific">Scleromatobacter humisilvae</name>
    <dbReference type="NCBI Taxonomy" id="2897159"/>
    <lineage>
        <taxon>Bacteria</taxon>
        <taxon>Pseudomonadati</taxon>
        <taxon>Pseudomonadota</taxon>
        <taxon>Betaproteobacteria</taxon>
        <taxon>Burkholderiales</taxon>
        <taxon>Sphaerotilaceae</taxon>
        <taxon>Scleromatobacter</taxon>
    </lineage>
</organism>
<dbReference type="PANTHER" id="PTHR43004:SF19">
    <property type="entry name" value="BINDING MONOOXYGENASE, PUTATIVE (JCVI)-RELATED"/>
    <property type="match status" value="1"/>
</dbReference>
<dbReference type="RefSeq" id="WP_275684194.1">
    <property type="nucleotide sequence ID" value="NZ_JAJLJH010000007.1"/>
</dbReference>
<dbReference type="PRINTS" id="PR00420">
    <property type="entry name" value="RNGMNOXGNASE"/>
</dbReference>
<keyword evidence="6" id="KW-1185">Reference proteome</keyword>
<evidence type="ECO:0000256" key="2">
    <source>
        <dbReference type="ARBA" id="ARBA00022630"/>
    </source>
</evidence>
<evidence type="ECO:0000313" key="5">
    <source>
        <dbReference type="EMBL" id="MCK9688150.1"/>
    </source>
</evidence>
<evidence type="ECO:0000256" key="3">
    <source>
        <dbReference type="ARBA" id="ARBA00022827"/>
    </source>
</evidence>
<protein>
    <submittedName>
        <fullName evidence="5">FAD-dependent monooxygenase</fullName>
    </submittedName>
</protein>
<evidence type="ECO:0000256" key="1">
    <source>
        <dbReference type="ARBA" id="ARBA00001974"/>
    </source>
</evidence>
<dbReference type="PANTHER" id="PTHR43004">
    <property type="entry name" value="TRK SYSTEM POTASSIUM UPTAKE PROTEIN"/>
    <property type="match status" value="1"/>
</dbReference>
<name>A0A9X1YNC9_9BURK</name>
<comment type="cofactor">
    <cofactor evidence="1">
        <name>FAD</name>
        <dbReference type="ChEBI" id="CHEBI:57692"/>
    </cofactor>
</comment>
<keyword evidence="5" id="KW-0503">Monooxygenase</keyword>
<dbReference type="Gene3D" id="3.30.70.2450">
    <property type="match status" value="1"/>
</dbReference>
<comment type="caution">
    <text evidence="5">The sequence shown here is derived from an EMBL/GenBank/DDBJ whole genome shotgun (WGS) entry which is preliminary data.</text>
</comment>
<dbReference type="Gene3D" id="3.50.50.60">
    <property type="entry name" value="FAD/NAD(P)-binding domain"/>
    <property type="match status" value="1"/>
</dbReference>
<dbReference type="EMBL" id="JAJLJH010000007">
    <property type="protein sequence ID" value="MCK9688150.1"/>
    <property type="molecule type" value="Genomic_DNA"/>
</dbReference>